<evidence type="ECO:0000259" key="2">
    <source>
        <dbReference type="SMART" id="SM00014"/>
    </source>
</evidence>
<feature type="transmembrane region" description="Helical" evidence="1">
    <location>
        <begin position="177"/>
        <end position="194"/>
    </location>
</feature>
<evidence type="ECO:0000313" key="4">
    <source>
        <dbReference type="Proteomes" id="UP000199144"/>
    </source>
</evidence>
<reference evidence="3 4" key="1">
    <citation type="submission" date="2016-10" db="EMBL/GenBank/DDBJ databases">
        <authorList>
            <person name="de Groot N.N."/>
        </authorList>
    </citation>
    <scope>NUCLEOTIDE SEQUENCE [LARGE SCALE GENOMIC DNA]</scope>
    <source>
        <strain evidence="3 4">DSM 15283</strain>
    </source>
</reference>
<feature type="transmembrane region" description="Helical" evidence="1">
    <location>
        <begin position="146"/>
        <end position="165"/>
    </location>
</feature>
<feature type="transmembrane region" description="Helical" evidence="1">
    <location>
        <begin position="12"/>
        <end position="37"/>
    </location>
</feature>
<dbReference type="SMART" id="SM00014">
    <property type="entry name" value="acidPPc"/>
    <property type="match status" value="1"/>
</dbReference>
<feature type="transmembrane region" description="Helical" evidence="1">
    <location>
        <begin position="57"/>
        <end position="76"/>
    </location>
</feature>
<keyword evidence="1" id="KW-0472">Membrane</keyword>
<dbReference type="STRING" id="254406.SAMN04488042_103141"/>
<dbReference type="InterPro" id="IPR000326">
    <property type="entry name" value="PAP2/HPO"/>
</dbReference>
<dbReference type="RefSeq" id="WP_093093608.1">
    <property type="nucleotide sequence ID" value="NZ_FOTQ01000003.1"/>
</dbReference>
<dbReference type="InterPro" id="IPR036938">
    <property type="entry name" value="PAP2/HPO_sf"/>
</dbReference>
<feature type="domain" description="Phosphatidic acid phosphatase type 2/haloperoxidase" evidence="2">
    <location>
        <begin position="92"/>
        <end position="218"/>
    </location>
</feature>
<feature type="transmembrane region" description="Helical" evidence="1">
    <location>
        <begin position="88"/>
        <end position="109"/>
    </location>
</feature>
<dbReference type="Gene3D" id="1.20.144.10">
    <property type="entry name" value="Phosphatidic acid phosphatase type 2/haloperoxidase"/>
    <property type="match status" value="1"/>
</dbReference>
<proteinExistence type="predicted"/>
<feature type="transmembrane region" description="Helical" evidence="1">
    <location>
        <begin position="200"/>
        <end position="220"/>
    </location>
</feature>
<keyword evidence="4" id="KW-1185">Reference proteome</keyword>
<dbReference type="CDD" id="cd03396">
    <property type="entry name" value="PAP2_like_6"/>
    <property type="match status" value="1"/>
</dbReference>
<sequence length="229" mass="25486">MSNNTKALRDGIVLTTILAMVFTVWPALDLWVSGLFYSNTHGFWLGKVDVIQNLRKAIWSLILLTLFFSLAALIFSKIVRTTTPRLDKVWEVIVLTYLLGPALLVNAILKEHWGRARPSTITEFGGTRDFTPALIPSDQCATNCSFVSGEGAGSTALLIAILLIVRNMAPGRYTRHMTIAAFIIAGMGLSFRVLMGRHFLSDTILAALFVTLIALTILQLKRYRNIRLY</sequence>
<accession>A0A1I4MLF8</accession>
<dbReference type="OrthoDB" id="9813524at2"/>
<dbReference type="SUPFAM" id="SSF48317">
    <property type="entry name" value="Acid phosphatase/Vanadium-dependent haloperoxidase"/>
    <property type="match status" value="1"/>
</dbReference>
<dbReference type="Proteomes" id="UP000199144">
    <property type="component" value="Unassembled WGS sequence"/>
</dbReference>
<keyword evidence="1" id="KW-1133">Transmembrane helix</keyword>
<dbReference type="AlphaFoldDB" id="A0A1I4MLF8"/>
<keyword evidence="1" id="KW-0812">Transmembrane</keyword>
<protein>
    <submittedName>
        <fullName evidence="3">Membrane-associated enzyme, PAP2 (Acid phosphatase) superfamily</fullName>
    </submittedName>
</protein>
<organism evidence="3 4">
    <name type="scientific">Shimia aestuarii</name>
    <dbReference type="NCBI Taxonomy" id="254406"/>
    <lineage>
        <taxon>Bacteria</taxon>
        <taxon>Pseudomonadati</taxon>
        <taxon>Pseudomonadota</taxon>
        <taxon>Alphaproteobacteria</taxon>
        <taxon>Rhodobacterales</taxon>
        <taxon>Roseobacteraceae</taxon>
    </lineage>
</organism>
<dbReference type="EMBL" id="FOTQ01000003">
    <property type="protein sequence ID" value="SFM04048.1"/>
    <property type="molecule type" value="Genomic_DNA"/>
</dbReference>
<evidence type="ECO:0000313" key="3">
    <source>
        <dbReference type="EMBL" id="SFM04048.1"/>
    </source>
</evidence>
<dbReference type="Pfam" id="PF01569">
    <property type="entry name" value="PAP2"/>
    <property type="match status" value="1"/>
</dbReference>
<evidence type="ECO:0000256" key="1">
    <source>
        <dbReference type="SAM" id="Phobius"/>
    </source>
</evidence>
<name>A0A1I4MLF8_9RHOB</name>
<gene>
    <name evidence="3" type="ORF">SAMN04488042_103141</name>
</gene>